<dbReference type="GO" id="GO:0005829">
    <property type="term" value="C:cytosol"/>
    <property type="evidence" value="ECO:0007669"/>
    <property type="project" value="TreeGrafter"/>
</dbReference>
<feature type="non-terminal residue" evidence="3">
    <location>
        <position position="319"/>
    </location>
</feature>
<dbReference type="PANTHER" id="PTHR30160">
    <property type="entry name" value="TETRAACYLDISACCHARIDE 4'-KINASE-RELATED"/>
    <property type="match status" value="1"/>
</dbReference>
<gene>
    <name evidence="3" type="ORF">ENL19_02590</name>
</gene>
<evidence type="ECO:0000256" key="2">
    <source>
        <dbReference type="ARBA" id="ARBA00022679"/>
    </source>
</evidence>
<dbReference type="InterPro" id="IPR051199">
    <property type="entry name" value="LPS_LOS_Heptosyltrfase"/>
</dbReference>
<dbReference type="Gene3D" id="3.40.50.2000">
    <property type="entry name" value="Glycogen Phosphorylase B"/>
    <property type="match status" value="2"/>
</dbReference>
<dbReference type="GO" id="GO:0009244">
    <property type="term" value="P:lipopolysaccharide core region biosynthetic process"/>
    <property type="evidence" value="ECO:0007669"/>
    <property type="project" value="TreeGrafter"/>
</dbReference>
<comment type="caution">
    <text evidence="3">The sequence shown here is derived from an EMBL/GenBank/DDBJ whole genome shotgun (WGS) entry which is preliminary data.</text>
</comment>
<organism evidence="3">
    <name type="scientific">candidate division WOR-3 bacterium</name>
    <dbReference type="NCBI Taxonomy" id="2052148"/>
    <lineage>
        <taxon>Bacteria</taxon>
        <taxon>Bacteria division WOR-3</taxon>
    </lineage>
</organism>
<evidence type="ECO:0000256" key="1">
    <source>
        <dbReference type="ARBA" id="ARBA00022676"/>
    </source>
</evidence>
<reference evidence="3" key="1">
    <citation type="journal article" date="2020" name="mSystems">
        <title>Genome- and Community-Level Interaction Insights into Carbon Utilization and Element Cycling Functions of Hydrothermarchaeota in Hydrothermal Sediment.</title>
        <authorList>
            <person name="Zhou Z."/>
            <person name="Liu Y."/>
            <person name="Xu W."/>
            <person name="Pan J."/>
            <person name="Luo Z.H."/>
            <person name="Li M."/>
        </authorList>
    </citation>
    <scope>NUCLEOTIDE SEQUENCE [LARGE SCALE GENOMIC DNA]</scope>
    <source>
        <strain evidence="3">HyVt-74</strain>
    </source>
</reference>
<keyword evidence="1" id="KW-0328">Glycosyltransferase</keyword>
<accession>A0A7C5HEM3</accession>
<dbReference type="AlphaFoldDB" id="A0A7C5HEM3"/>
<dbReference type="SUPFAM" id="SSF53756">
    <property type="entry name" value="UDP-Glycosyltransferase/glycogen phosphorylase"/>
    <property type="match status" value="1"/>
</dbReference>
<keyword evidence="2" id="KW-0808">Transferase</keyword>
<dbReference type="GO" id="GO:0008713">
    <property type="term" value="F:ADP-heptose-lipopolysaccharide heptosyltransferase activity"/>
    <property type="evidence" value="ECO:0007669"/>
    <property type="project" value="TreeGrafter"/>
</dbReference>
<sequence>MIILRIPNWLGDAVNSTSILYNLMDNKNEVTLLMKRYVFPIFKHIDGVRKIVLSERISEDIKYIRRLKAEIGFLFTPSFSSALEFFLGGVKKRVGYATDFRRLLLSDAKKPFKKGELHIVEEYRKLILPYVENKYPYPIFIKGYFKKPLMGTIGIDTGSIFGEAKNWDFDRYKKVSEYFVEMGYRVVQIGRERRKKLVDSKMVENLSGETKLEELIDVISTLQIFISGDTGSMHIASALRIPQIAIFTSTSPEWTGPLNPYSIVLRNGVDCSPCYKRKCPYGNYRCREIPTESIIASARRLIKNTENLRPVAFLDRDGT</sequence>
<proteinExistence type="predicted"/>
<dbReference type="InterPro" id="IPR002201">
    <property type="entry name" value="Glyco_trans_9"/>
</dbReference>
<dbReference type="Proteomes" id="UP000886110">
    <property type="component" value="Unassembled WGS sequence"/>
</dbReference>
<dbReference type="PANTHER" id="PTHR30160:SF7">
    <property type="entry name" value="ADP-HEPTOSE--LPS HEPTOSYLTRANSFERASE 2"/>
    <property type="match status" value="1"/>
</dbReference>
<dbReference type="Pfam" id="PF01075">
    <property type="entry name" value="Glyco_transf_9"/>
    <property type="match status" value="1"/>
</dbReference>
<protein>
    <submittedName>
        <fullName evidence="3">Glycosyltransferase family 9 protein</fullName>
    </submittedName>
</protein>
<evidence type="ECO:0000313" key="3">
    <source>
        <dbReference type="EMBL" id="HHE04932.1"/>
    </source>
</evidence>
<dbReference type="CDD" id="cd03789">
    <property type="entry name" value="GT9_LPS_heptosyltransferase"/>
    <property type="match status" value="1"/>
</dbReference>
<dbReference type="EMBL" id="DRTB01000198">
    <property type="protein sequence ID" value="HHE04932.1"/>
    <property type="molecule type" value="Genomic_DNA"/>
</dbReference>
<name>A0A7C5HEM3_UNCW3</name>